<evidence type="ECO:0000256" key="1">
    <source>
        <dbReference type="ARBA" id="ARBA00004496"/>
    </source>
</evidence>
<dbReference type="RefSeq" id="XP_031851603.1">
    <property type="nucleotide sequence ID" value="XM_031995712.1"/>
</dbReference>
<organism evidence="6 7">
    <name type="scientific">Magnusiomyces paraingens</name>
    <dbReference type="NCBI Taxonomy" id="2606893"/>
    <lineage>
        <taxon>Eukaryota</taxon>
        <taxon>Fungi</taxon>
        <taxon>Dikarya</taxon>
        <taxon>Ascomycota</taxon>
        <taxon>Saccharomycotina</taxon>
        <taxon>Dipodascomycetes</taxon>
        <taxon>Dipodascales</taxon>
        <taxon>Dipodascaceae</taxon>
        <taxon>Magnusiomyces</taxon>
    </lineage>
</organism>
<feature type="compositionally biased region" description="Low complexity" evidence="5">
    <location>
        <begin position="59"/>
        <end position="83"/>
    </location>
</feature>
<dbReference type="Proteomes" id="UP000398389">
    <property type="component" value="Unassembled WGS sequence"/>
</dbReference>
<feature type="region of interest" description="Disordered" evidence="5">
    <location>
        <begin position="317"/>
        <end position="339"/>
    </location>
</feature>
<name>A0A5E8B3E6_9ASCO</name>
<keyword evidence="2" id="KW-0963">Cytoplasm</keyword>
<dbReference type="InterPro" id="IPR002778">
    <property type="entry name" value="Signal_recog_particle_SRP19"/>
</dbReference>
<sequence>MPTLEEIADDEMDLEFDEGDFDEHTPFTASALDDSTGGPARLIPTKPKPQQTPSASSYTPNTSKPTASSSSSSFPTPNSSSFPDPYSGLTADGLPINVIEDTAENLAQFKDWDVLYPVYFDKNRSHTQGRRVPTCYAVENPLVSNILSALRNLLIPCILEPEKTHPKDWANPGRIRYLLRDADVERERRIQNPRVAVISNRRILYKLIGEYLIKHPTTKDTPKESPLYRQVHLSLVQQQSQLPPANRKSSDAIVIPSGPKAFPRGWKNHTVGSILPANSPALSFSEFTDDYMEVMAKQMLGNMGGLMPGAGGAGGAGGVPGVPPGMNPNQKPKKVFVRR</sequence>
<evidence type="ECO:0000256" key="3">
    <source>
        <dbReference type="ARBA" id="ARBA00023135"/>
    </source>
</evidence>
<dbReference type="GO" id="GO:0005786">
    <property type="term" value="C:signal recognition particle, endoplasmic reticulum targeting"/>
    <property type="evidence" value="ECO:0007669"/>
    <property type="project" value="UniProtKB-KW"/>
</dbReference>
<evidence type="ECO:0008006" key="8">
    <source>
        <dbReference type="Google" id="ProtNLM"/>
    </source>
</evidence>
<dbReference type="SUPFAM" id="SSF69695">
    <property type="entry name" value="SRP19"/>
    <property type="match status" value="1"/>
</dbReference>
<dbReference type="Pfam" id="PF01922">
    <property type="entry name" value="SRP19"/>
    <property type="match status" value="1"/>
</dbReference>
<evidence type="ECO:0000313" key="7">
    <source>
        <dbReference type="Proteomes" id="UP000398389"/>
    </source>
</evidence>
<keyword evidence="3" id="KW-0733">Signal recognition particle</keyword>
<keyword evidence="4" id="KW-0687">Ribonucleoprotein</keyword>
<accession>A0A5E8B3E6</accession>
<dbReference type="GO" id="GO:0006617">
    <property type="term" value="P:SRP-dependent cotranslational protein targeting to membrane, signal sequence recognition"/>
    <property type="evidence" value="ECO:0007669"/>
    <property type="project" value="TreeGrafter"/>
</dbReference>
<dbReference type="PANTHER" id="PTHR17453">
    <property type="entry name" value="SIGNAL RECOGNITION PARTICLE 19 KD PROTEIN"/>
    <property type="match status" value="1"/>
</dbReference>
<dbReference type="GO" id="GO:0008312">
    <property type="term" value="F:7S RNA binding"/>
    <property type="evidence" value="ECO:0007669"/>
    <property type="project" value="InterPro"/>
</dbReference>
<evidence type="ECO:0000256" key="5">
    <source>
        <dbReference type="SAM" id="MobiDB-lite"/>
    </source>
</evidence>
<protein>
    <recommendedName>
        <fullName evidence="8">Signal recognition particle SEC65 subunit</fullName>
    </recommendedName>
</protein>
<dbReference type="Gene3D" id="3.30.56.30">
    <property type="entry name" value="Signal recognition particle, SRP19-like subunit"/>
    <property type="match status" value="1"/>
</dbReference>
<dbReference type="InterPro" id="IPR036521">
    <property type="entry name" value="SRP19-like_sf"/>
</dbReference>
<reference evidence="6 7" key="1">
    <citation type="submission" date="2019-09" db="EMBL/GenBank/DDBJ databases">
        <authorList>
            <person name="Brejova B."/>
        </authorList>
    </citation>
    <scope>NUCLEOTIDE SEQUENCE [LARGE SCALE GENOMIC DNA]</scope>
</reference>
<feature type="region of interest" description="Disordered" evidence="5">
    <location>
        <begin position="1"/>
        <end position="86"/>
    </location>
</feature>
<evidence type="ECO:0000256" key="2">
    <source>
        <dbReference type="ARBA" id="ARBA00022490"/>
    </source>
</evidence>
<gene>
    <name evidence="6" type="ORF">SAPINGB_P000989</name>
</gene>
<dbReference type="OrthoDB" id="2190947at2759"/>
<evidence type="ECO:0000313" key="6">
    <source>
        <dbReference type="EMBL" id="VVT45985.1"/>
    </source>
</evidence>
<evidence type="ECO:0000256" key="4">
    <source>
        <dbReference type="ARBA" id="ARBA00023274"/>
    </source>
</evidence>
<dbReference type="GeneID" id="43579812"/>
<dbReference type="AlphaFoldDB" id="A0A5E8B3E6"/>
<feature type="compositionally biased region" description="Acidic residues" evidence="5">
    <location>
        <begin position="1"/>
        <end position="21"/>
    </location>
</feature>
<proteinExistence type="predicted"/>
<dbReference type="EMBL" id="CABVLU010000001">
    <property type="protein sequence ID" value="VVT45985.1"/>
    <property type="molecule type" value="Genomic_DNA"/>
</dbReference>
<keyword evidence="7" id="KW-1185">Reference proteome</keyword>
<comment type="subcellular location">
    <subcellularLocation>
        <location evidence="1">Cytoplasm</location>
    </subcellularLocation>
</comment>
<feature type="compositionally biased region" description="Polar residues" evidence="5">
    <location>
        <begin position="48"/>
        <end position="58"/>
    </location>
</feature>
<dbReference type="PANTHER" id="PTHR17453:SF0">
    <property type="entry name" value="SIGNAL RECOGNITION PARTICLE 19 KDA PROTEIN"/>
    <property type="match status" value="1"/>
</dbReference>